<proteinExistence type="predicted"/>
<accession>A0A1G9RF53</accession>
<name>A0A1G9RF53_ALLAB</name>
<organism evidence="1 2">
    <name type="scientific">Allokutzneria albata</name>
    <name type="common">Kibdelosporangium albatum</name>
    <dbReference type="NCBI Taxonomy" id="211114"/>
    <lineage>
        <taxon>Bacteria</taxon>
        <taxon>Bacillati</taxon>
        <taxon>Actinomycetota</taxon>
        <taxon>Actinomycetes</taxon>
        <taxon>Pseudonocardiales</taxon>
        <taxon>Pseudonocardiaceae</taxon>
        <taxon>Allokutzneria</taxon>
    </lineage>
</organism>
<keyword evidence="2" id="KW-1185">Reference proteome</keyword>
<protein>
    <submittedName>
        <fullName evidence="1">Uncharacterized protein</fullName>
    </submittedName>
</protein>
<evidence type="ECO:0000313" key="2">
    <source>
        <dbReference type="Proteomes" id="UP000183376"/>
    </source>
</evidence>
<sequence>MVRAGDTVLAELHDITVDMPWFTARLRPRNGFEAVRGLFADEVRLLNAEPFDEEAWEAAYERVAEAVVLVRPVGETVEDFLLHIDGEEARFRI</sequence>
<dbReference type="EMBL" id="LT629701">
    <property type="protein sequence ID" value="SDM21932.1"/>
    <property type="molecule type" value="Genomic_DNA"/>
</dbReference>
<evidence type="ECO:0000313" key="1">
    <source>
        <dbReference type="EMBL" id="SDM21932.1"/>
    </source>
</evidence>
<dbReference type="AlphaFoldDB" id="A0A1G9RF53"/>
<reference evidence="1 2" key="1">
    <citation type="submission" date="2016-10" db="EMBL/GenBank/DDBJ databases">
        <authorList>
            <person name="de Groot N.N."/>
        </authorList>
    </citation>
    <scope>NUCLEOTIDE SEQUENCE [LARGE SCALE GENOMIC DNA]</scope>
    <source>
        <strain evidence="1 2">DSM 44149</strain>
    </source>
</reference>
<gene>
    <name evidence="1" type="ORF">SAMN04489726_0428</name>
</gene>
<dbReference type="Proteomes" id="UP000183376">
    <property type="component" value="Chromosome I"/>
</dbReference>